<evidence type="ECO:0000259" key="1">
    <source>
        <dbReference type="Pfam" id="PF05670"/>
    </source>
</evidence>
<gene>
    <name evidence="2" type="ORF">NCTC12020_00356</name>
</gene>
<dbReference type="RefSeq" id="WP_115309610.1">
    <property type="nucleotide sequence ID" value="NZ_UHIO01000001.1"/>
</dbReference>
<dbReference type="GO" id="GO:1990112">
    <property type="term" value="C:RQC complex"/>
    <property type="evidence" value="ECO:0007669"/>
    <property type="project" value="TreeGrafter"/>
</dbReference>
<reference evidence="2 3" key="1">
    <citation type="submission" date="2018-06" db="EMBL/GenBank/DDBJ databases">
        <authorList>
            <consortium name="Pathogen Informatics"/>
            <person name="Doyle S."/>
        </authorList>
    </citation>
    <scope>NUCLEOTIDE SEQUENCE [LARGE SCALE GENOMIC DNA]</scope>
    <source>
        <strain evidence="2 3">NCTC12020</strain>
    </source>
</reference>
<dbReference type="InterPro" id="IPR008532">
    <property type="entry name" value="NFACT_RNA-bd"/>
</dbReference>
<dbReference type="GO" id="GO:0072344">
    <property type="term" value="P:rescue of stalled ribosome"/>
    <property type="evidence" value="ECO:0007669"/>
    <property type="project" value="TreeGrafter"/>
</dbReference>
<dbReference type="EMBL" id="UHIO01000001">
    <property type="protein sequence ID" value="SUP40664.1"/>
    <property type="molecule type" value="Genomic_DNA"/>
</dbReference>
<sequence length="583" mass="65902">MNLDGLTLAVLTNELAQHLVTGQIQRLLQIDKTTIVLKINTSKGNQDLVITAGNMPACYLSQGITDLPKEPSALCMFLRKHIEGSRITAIEQLNGDRILRISADKLALDGSLISNRIYIELMGKYSNCIFVQDNIILEALIHVTPLMNRERSISPKLPYELPPNSERGSLFEFNNEEIKDLLKNFNQGTVAETVRRIFNGFGPALLKEVCYKAKLTEKTNISSSNERELTALGNALIDIKESISKATQLLEYENDKGKKIYSPIPLTYLEDQGIQLRTIYSSLSEPLEIAVATQGGINTTTHELERVLQQAIKKEELRHTKIQAELDASDKADEYKSYGDLLMINAYLDTQYEPSITLDNILVDPVKPITIPLLPELTIVENAQHYYKQYTKLKNRMQSGLYQLNQSTQRINYLQSVLYSLTIADSKELVQEIYTECEQAGLLKKSKKPVSYKSPKHNFMHYLIDGGEIFIGRNNQQNEYLTHRFAKPTDIWLHTLQVQGSHVILRPTESTTATDEMITLAAQYAAYFSRARESSKVAVDYTPIKYIKKPPASPLGFVIYTNQKTAVIDPKAPVFNNNTKLYE</sequence>
<accession>A0A380NHK0</accession>
<evidence type="ECO:0000313" key="2">
    <source>
        <dbReference type="EMBL" id="SUP40664.1"/>
    </source>
</evidence>
<evidence type="ECO:0000313" key="3">
    <source>
        <dbReference type="Proteomes" id="UP000255367"/>
    </source>
</evidence>
<name>A0A380NHK0_9FIRM</name>
<proteinExistence type="predicted"/>
<dbReference type="Proteomes" id="UP000255367">
    <property type="component" value="Unassembled WGS sequence"/>
</dbReference>
<dbReference type="AlphaFoldDB" id="A0A380NHK0"/>
<dbReference type="Pfam" id="PF05833">
    <property type="entry name" value="NFACT_N"/>
    <property type="match status" value="1"/>
</dbReference>
<dbReference type="Pfam" id="PF05670">
    <property type="entry name" value="NFACT-R_1"/>
    <property type="match status" value="1"/>
</dbReference>
<protein>
    <submittedName>
        <fullName evidence="2">Fibronectin-binding protein A N-terminus (FbpA)</fullName>
    </submittedName>
</protein>
<dbReference type="PANTHER" id="PTHR15239">
    <property type="entry name" value="NUCLEAR EXPORT MEDIATOR FACTOR NEMF"/>
    <property type="match status" value="1"/>
</dbReference>
<dbReference type="OrthoDB" id="9766163at2"/>
<organism evidence="2 3">
    <name type="scientific">Veillonella criceti</name>
    <dbReference type="NCBI Taxonomy" id="103891"/>
    <lineage>
        <taxon>Bacteria</taxon>
        <taxon>Bacillati</taxon>
        <taxon>Bacillota</taxon>
        <taxon>Negativicutes</taxon>
        <taxon>Veillonellales</taxon>
        <taxon>Veillonellaceae</taxon>
        <taxon>Veillonella</taxon>
    </lineage>
</organism>
<dbReference type="InterPro" id="IPR051608">
    <property type="entry name" value="RQC_Subunit_NEMF"/>
</dbReference>
<keyword evidence="3" id="KW-1185">Reference proteome</keyword>
<dbReference type="GO" id="GO:0000049">
    <property type="term" value="F:tRNA binding"/>
    <property type="evidence" value="ECO:0007669"/>
    <property type="project" value="TreeGrafter"/>
</dbReference>
<dbReference type="Gene3D" id="2.30.310.10">
    <property type="entry name" value="ibrinogen binding protein from staphylococcus aureus domain"/>
    <property type="match status" value="1"/>
</dbReference>
<dbReference type="GO" id="GO:0043023">
    <property type="term" value="F:ribosomal large subunit binding"/>
    <property type="evidence" value="ECO:0007669"/>
    <property type="project" value="TreeGrafter"/>
</dbReference>
<feature type="domain" description="NFACT RNA-binding" evidence="1">
    <location>
        <begin position="468"/>
        <end position="551"/>
    </location>
</feature>
<dbReference type="PANTHER" id="PTHR15239:SF6">
    <property type="entry name" value="RIBOSOME QUALITY CONTROL COMPLEX SUBUNIT NEMF"/>
    <property type="match status" value="1"/>
</dbReference>